<evidence type="ECO:0000259" key="1">
    <source>
        <dbReference type="Pfam" id="PF01636"/>
    </source>
</evidence>
<evidence type="ECO:0000313" key="3">
    <source>
        <dbReference type="Proteomes" id="UP001202867"/>
    </source>
</evidence>
<gene>
    <name evidence="2" type="ORF">MWN33_12865</name>
</gene>
<organism evidence="2 3">
    <name type="scientific">Ancylobacter koreensis</name>
    <dbReference type="NCBI Taxonomy" id="266121"/>
    <lineage>
        <taxon>Bacteria</taxon>
        <taxon>Pseudomonadati</taxon>
        <taxon>Pseudomonadota</taxon>
        <taxon>Alphaproteobacteria</taxon>
        <taxon>Hyphomicrobiales</taxon>
        <taxon>Xanthobacteraceae</taxon>
        <taxon>Ancylobacter</taxon>
    </lineage>
</organism>
<dbReference type="SUPFAM" id="SSF56112">
    <property type="entry name" value="Protein kinase-like (PK-like)"/>
    <property type="match status" value="1"/>
</dbReference>
<dbReference type="Gene3D" id="3.90.1200.10">
    <property type="match status" value="1"/>
</dbReference>
<accession>A0ABT0DNS6</accession>
<protein>
    <submittedName>
        <fullName evidence="2">Phosphotransferase family protein</fullName>
    </submittedName>
</protein>
<dbReference type="CDD" id="cd05151">
    <property type="entry name" value="ChoK-like"/>
    <property type="match status" value="1"/>
</dbReference>
<name>A0ABT0DNS6_9HYPH</name>
<dbReference type="InterPro" id="IPR011009">
    <property type="entry name" value="Kinase-like_dom_sf"/>
</dbReference>
<proteinExistence type="predicted"/>
<evidence type="ECO:0000313" key="2">
    <source>
        <dbReference type="EMBL" id="MCK0208920.1"/>
    </source>
</evidence>
<dbReference type="Proteomes" id="UP001202867">
    <property type="component" value="Unassembled WGS sequence"/>
</dbReference>
<sequence length="306" mass="33030">MSEQKAREALAALPFFAGRDVSGATLTRLGGLTNLVYRVGLGDEVYCLRLPGAGTEAYIDRKVEAINARAAAAAGVSPPVLATDEGGLMLSAFIEGATTLSPEGFRSIPGAVARAGATLRRLHDSGESFAFRFELFAMIDEYLAVLAKLGAQLPEGYHDVVAEAGAVREALAAHPLPLAPCHCDPLCENFIDTGARMWIVDWEYSGMNDPMWDLGDVSVEGGFDAAQDEELLAAYFGGPAGAADRGRMVLYKAMCDLLWTLWGLIQHANGNPVDDFWAYAVNRFERCKRLMAEPDFARHLDAVRRG</sequence>
<dbReference type="InterPro" id="IPR002575">
    <property type="entry name" value="Aminoglycoside_PTrfase"/>
</dbReference>
<dbReference type="PANTHER" id="PTHR22603:SF66">
    <property type="entry name" value="ETHANOLAMINE KINASE"/>
    <property type="match status" value="1"/>
</dbReference>
<dbReference type="EMBL" id="JALKCG010000005">
    <property type="protein sequence ID" value="MCK0208920.1"/>
    <property type="molecule type" value="Genomic_DNA"/>
</dbReference>
<dbReference type="Pfam" id="PF01636">
    <property type="entry name" value="APH"/>
    <property type="match status" value="1"/>
</dbReference>
<reference evidence="3" key="1">
    <citation type="submission" date="2023-07" db="EMBL/GenBank/DDBJ databases">
        <title>Ancylobacter moscoviensis sp. nov., facultatively methylotrophic bacteria from activated sludge and the reclassification of Starkeya novella (Starkey 1934) Kelly et al. 2000 as Ancylobacter novellus comb. nov., Starkeya koreensis Im et al. 2006 as Ancylobacter koreensis comb.nov., Angulomicrobium tetraedrale Vasil'eva et al. 1986 as Ancylobacter tetraedralis comb. nov., Angulomicrobium amanitiforme Fritz et al. 2004 as Ancylobacter amanitiformis comb. nov. and Methylorhabdus multivorans Doronina et al. 1996 as Ancylobacter multivorans comb. nov. and emended description of the genus Ancylobacter.</title>
        <authorList>
            <person name="Doronina N."/>
            <person name="Chemodurova A."/>
            <person name="Grouzdev D."/>
            <person name="Koziaeva V."/>
            <person name="Shi W."/>
            <person name="Wu L."/>
            <person name="Kaparullina E."/>
        </authorList>
    </citation>
    <scope>NUCLEOTIDE SEQUENCE [LARGE SCALE GENOMIC DNA]</scope>
    <source>
        <strain evidence="3">Jip08</strain>
    </source>
</reference>
<feature type="domain" description="Aminoglycoside phosphotransferase" evidence="1">
    <location>
        <begin position="30"/>
        <end position="241"/>
    </location>
</feature>
<dbReference type="PANTHER" id="PTHR22603">
    <property type="entry name" value="CHOLINE/ETHANOALAMINE KINASE"/>
    <property type="match status" value="1"/>
</dbReference>
<dbReference type="RefSeq" id="WP_247201279.1">
    <property type="nucleotide sequence ID" value="NZ_JALKCG010000005.1"/>
</dbReference>
<comment type="caution">
    <text evidence="2">The sequence shown here is derived from an EMBL/GenBank/DDBJ whole genome shotgun (WGS) entry which is preliminary data.</text>
</comment>
<dbReference type="Gene3D" id="3.30.200.20">
    <property type="entry name" value="Phosphorylase Kinase, domain 1"/>
    <property type="match status" value="1"/>
</dbReference>
<keyword evidence="3" id="KW-1185">Reference proteome</keyword>